<dbReference type="EC" id="2.7.7.41" evidence="6 18"/>
<feature type="transmembrane region" description="Helical" evidence="19">
    <location>
        <begin position="188"/>
        <end position="207"/>
    </location>
</feature>
<keyword evidence="10 18" id="KW-0808">Transferase</keyword>
<evidence type="ECO:0000256" key="17">
    <source>
        <dbReference type="ARBA" id="ARBA00023264"/>
    </source>
</evidence>
<name>A0ABU0IPY9_9CAUL</name>
<evidence type="ECO:0000256" key="6">
    <source>
        <dbReference type="ARBA" id="ARBA00012487"/>
    </source>
</evidence>
<dbReference type="Pfam" id="PF01148">
    <property type="entry name" value="CTP_transf_1"/>
    <property type="match status" value="1"/>
</dbReference>
<comment type="catalytic activity">
    <reaction evidence="1 18">
        <text>a 1,2-diacyl-sn-glycero-3-phosphate + CTP + H(+) = a CDP-1,2-diacyl-sn-glycerol + diphosphate</text>
        <dbReference type="Rhea" id="RHEA:16229"/>
        <dbReference type="ChEBI" id="CHEBI:15378"/>
        <dbReference type="ChEBI" id="CHEBI:33019"/>
        <dbReference type="ChEBI" id="CHEBI:37563"/>
        <dbReference type="ChEBI" id="CHEBI:58332"/>
        <dbReference type="ChEBI" id="CHEBI:58608"/>
        <dbReference type="EC" id="2.7.7.41"/>
    </reaction>
</comment>
<feature type="transmembrane region" description="Helical" evidence="19">
    <location>
        <begin position="89"/>
        <end position="108"/>
    </location>
</feature>
<gene>
    <name evidence="20" type="ORF">QO010_000770</name>
</gene>
<dbReference type="PROSITE" id="PS01315">
    <property type="entry name" value="CDS"/>
    <property type="match status" value="1"/>
</dbReference>
<keyword evidence="12 18" id="KW-0548">Nucleotidyltransferase</keyword>
<organism evidence="20 21">
    <name type="scientific">Caulobacter ginsengisoli</name>
    <dbReference type="NCBI Taxonomy" id="400775"/>
    <lineage>
        <taxon>Bacteria</taxon>
        <taxon>Pseudomonadati</taxon>
        <taxon>Pseudomonadota</taxon>
        <taxon>Alphaproteobacteria</taxon>
        <taxon>Caulobacterales</taxon>
        <taxon>Caulobacteraceae</taxon>
        <taxon>Caulobacter</taxon>
    </lineage>
</organism>
<evidence type="ECO:0000256" key="16">
    <source>
        <dbReference type="ARBA" id="ARBA00023209"/>
    </source>
</evidence>
<keyword evidence="11 18" id="KW-0812">Transmembrane</keyword>
<dbReference type="EMBL" id="JAUSVS010000001">
    <property type="protein sequence ID" value="MDQ0463022.1"/>
    <property type="molecule type" value="Genomic_DNA"/>
</dbReference>
<dbReference type="RefSeq" id="WP_307346199.1">
    <property type="nucleotide sequence ID" value="NZ_JAUSVS010000001.1"/>
</dbReference>
<keyword evidence="17" id="KW-1208">Phospholipid metabolism</keyword>
<proteinExistence type="inferred from homology"/>
<evidence type="ECO:0000313" key="20">
    <source>
        <dbReference type="EMBL" id="MDQ0463022.1"/>
    </source>
</evidence>
<evidence type="ECO:0000256" key="10">
    <source>
        <dbReference type="ARBA" id="ARBA00022679"/>
    </source>
</evidence>
<comment type="caution">
    <text evidence="20">The sequence shown here is derived from an EMBL/GenBank/DDBJ whole genome shotgun (WGS) entry which is preliminary data.</text>
</comment>
<dbReference type="PANTHER" id="PTHR46382:SF1">
    <property type="entry name" value="PHOSPHATIDATE CYTIDYLYLTRANSFERASE"/>
    <property type="match status" value="1"/>
</dbReference>
<keyword evidence="8" id="KW-1003">Cell membrane</keyword>
<evidence type="ECO:0000256" key="4">
    <source>
        <dbReference type="ARBA" id="ARBA00005189"/>
    </source>
</evidence>
<keyword evidence="21" id="KW-1185">Reference proteome</keyword>
<comment type="pathway">
    <text evidence="4">Lipid metabolism.</text>
</comment>
<evidence type="ECO:0000256" key="1">
    <source>
        <dbReference type="ARBA" id="ARBA00001698"/>
    </source>
</evidence>
<evidence type="ECO:0000256" key="9">
    <source>
        <dbReference type="ARBA" id="ARBA00022516"/>
    </source>
</evidence>
<protein>
    <recommendedName>
        <fullName evidence="7 18">Phosphatidate cytidylyltransferase</fullName>
        <ecNumber evidence="6 18">2.7.7.41</ecNumber>
    </recommendedName>
</protein>
<dbReference type="Proteomes" id="UP001228905">
    <property type="component" value="Unassembled WGS sequence"/>
</dbReference>
<evidence type="ECO:0000256" key="19">
    <source>
        <dbReference type="SAM" id="Phobius"/>
    </source>
</evidence>
<evidence type="ECO:0000256" key="18">
    <source>
        <dbReference type="RuleBase" id="RU003938"/>
    </source>
</evidence>
<comment type="similarity">
    <text evidence="5 18">Belongs to the CDS family.</text>
</comment>
<evidence type="ECO:0000256" key="8">
    <source>
        <dbReference type="ARBA" id="ARBA00022475"/>
    </source>
</evidence>
<dbReference type="InterPro" id="IPR000374">
    <property type="entry name" value="PC_trans"/>
</dbReference>
<sequence>MTSSPPARRFDWDNLGVRVVSAVVLVPVALAAIWFGGWAFLLLLSVGIALLSIEWGGMTAAKAPIRIAAVVMISVLAATFASYRGEVWIGWYGVAWASVIVGAALAAFVARNVAEHPINAAYGVIYLAPACIALIWLRSSIGNEKGVSWTFLVFAVAWSADIAAYVVGSTLKGPKLWPRFSPNKTWSGFIGGLIAAMITAWAVTHFSGQTLPMTSALLCGLFGGLATMAGDLWESMLKRRFGVKDSGDLIPGHGGLLDRVDGLLFCIMVVAAARLAAHEGWVF</sequence>
<feature type="transmembrane region" description="Helical" evidence="19">
    <location>
        <begin position="120"/>
        <end position="137"/>
    </location>
</feature>
<evidence type="ECO:0000256" key="5">
    <source>
        <dbReference type="ARBA" id="ARBA00010185"/>
    </source>
</evidence>
<accession>A0ABU0IPY9</accession>
<evidence type="ECO:0000256" key="7">
    <source>
        <dbReference type="ARBA" id="ARBA00019373"/>
    </source>
</evidence>
<feature type="transmembrane region" description="Helical" evidence="19">
    <location>
        <begin position="213"/>
        <end position="233"/>
    </location>
</feature>
<evidence type="ECO:0000256" key="13">
    <source>
        <dbReference type="ARBA" id="ARBA00022989"/>
    </source>
</evidence>
<dbReference type="GO" id="GO:0004605">
    <property type="term" value="F:phosphatidate cytidylyltransferase activity"/>
    <property type="evidence" value="ECO:0007669"/>
    <property type="project" value="UniProtKB-EC"/>
</dbReference>
<reference evidence="20 21" key="1">
    <citation type="submission" date="2023-07" db="EMBL/GenBank/DDBJ databases">
        <title>Genomic Encyclopedia of Type Strains, Phase IV (KMG-IV): sequencing the most valuable type-strain genomes for metagenomic binning, comparative biology and taxonomic classification.</title>
        <authorList>
            <person name="Goeker M."/>
        </authorList>
    </citation>
    <scope>NUCLEOTIDE SEQUENCE [LARGE SCALE GENOMIC DNA]</scope>
    <source>
        <strain evidence="20 21">DSM 18695</strain>
    </source>
</reference>
<feature type="transmembrane region" description="Helical" evidence="19">
    <location>
        <begin position="149"/>
        <end position="167"/>
    </location>
</feature>
<keyword evidence="16" id="KW-0594">Phospholipid biosynthesis</keyword>
<comment type="pathway">
    <text evidence="3 18">Phospholipid metabolism; CDP-diacylglycerol biosynthesis; CDP-diacylglycerol from sn-glycerol 3-phosphate: step 3/3.</text>
</comment>
<keyword evidence="15 19" id="KW-0472">Membrane</keyword>
<evidence type="ECO:0000313" key="21">
    <source>
        <dbReference type="Proteomes" id="UP001228905"/>
    </source>
</evidence>
<feature type="transmembrane region" description="Helical" evidence="19">
    <location>
        <begin position="65"/>
        <end position="83"/>
    </location>
</feature>
<evidence type="ECO:0000256" key="15">
    <source>
        <dbReference type="ARBA" id="ARBA00023136"/>
    </source>
</evidence>
<evidence type="ECO:0000256" key="11">
    <source>
        <dbReference type="ARBA" id="ARBA00022692"/>
    </source>
</evidence>
<evidence type="ECO:0000256" key="12">
    <source>
        <dbReference type="ARBA" id="ARBA00022695"/>
    </source>
</evidence>
<keyword evidence="14" id="KW-0443">Lipid metabolism</keyword>
<feature type="transmembrane region" description="Helical" evidence="19">
    <location>
        <begin position="20"/>
        <end position="53"/>
    </location>
</feature>
<evidence type="ECO:0000256" key="2">
    <source>
        <dbReference type="ARBA" id="ARBA00004651"/>
    </source>
</evidence>
<comment type="subcellular location">
    <subcellularLocation>
        <location evidence="2">Cell membrane</location>
        <topology evidence="2">Multi-pass membrane protein</topology>
    </subcellularLocation>
</comment>
<evidence type="ECO:0000256" key="14">
    <source>
        <dbReference type="ARBA" id="ARBA00023098"/>
    </source>
</evidence>
<dbReference type="PANTHER" id="PTHR46382">
    <property type="entry name" value="PHOSPHATIDATE CYTIDYLYLTRANSFERASE"/>
    <property type="match status" value="1"/>
</dbReference>
<keyword evidence="9" id="KW-0444">Lipid biosynthesis</keyword>
<keyword evidence="13 19" id="KW-1133">Transmembrane helix</keyword>
<evidence type="ECO:0000256" key="3">
    <source>
        <dbReference type="ARBA" id="ARBA00005119"/>
    </source>
</evidence>